<evidence type="ECO:0000313" key="2">
    <source>
        <dbReference type="Proteomes" id="UP000199531"/>
    </source>
</evidence>
<dbReference type="RefSeq" id="WP_091813096.1">
    <property type="nucleotide sequence ID" value="NZ_FOCW01000001.1"/>
</dbReference>
<gene>
    <name evidence="1" type="ORF">SAMN02745977_00334</name>
</gene>
<evidence type="ECO:0000313" key="1">
    <source>
        <dbReference type="EMBL" id="SEN07051.1"/>
    </source>
</evidence>
<dbReference type="Proteomes" id="UP000199531">
    <property type="component" value="Unassembled WGS sequence"/>
</dbReference>
<proteinExistence type="predicted"/>
<sequence>MTLAHPIATENDILRPERNWDHHPLYLTVQPDPDMDGQWEWVIVERDGNEMIMHAESEGSYPVFADALRAGAVAFAVHTGQDYEDEAAEPVGNVAGVGYTE</sequence>
<dbReference type="AlphaFoldDB" id="A0A1H8DI97"/>
<reference evidence="1 2" key="1">
    <citation type="submission" date="2016-10" db="EMBL/GenBank/DDBJ databases">
        <authorList>
            <person name="de Groot N.N."/>
        </authorList>
    </citation>
    <scope>NUCLEOTIDE SEQUENCE [LARGE SCALE GENOMIC DNA]</scope>
    <source>
        <strain evidence="1 2">DSM 15123</strain>
    </source>
</reference>
<protein>
    <submittedName>
        <fullName evidence="1">Uncharacterized protein</fullName>
    </submittedName>
</protein>
<dbReference type="EMBL" id="FOCW01000001">
    <property type="protein sequence ID" value="SEN07051.1"/>
    <property type="molecule type" value="Genomic_DNA"/>
</dbReference>
<organism evidence="1 2">
    <name type="scientific">Brachymonas denitrificans DSM 15123</name>
    <dbReference type="NCBI Taxonomy" id="1121117"/>
    <lineage>
        <taxon>Bacteria</taxon>
        <taxon>Pseudomonadati</taxon>
        <taxon>Pseudomonadota</taxon>
        <taxon>Betaproteobacteria</taxon>
        <taxon>Burkholderiales</taxon>
        <taxon>Comamonadaceae</taxon>
        <taxon>Brachymonas</taxon>
    </lineage>
</organism>
<keyword evidence="2" id="KW-1185">Reference proteome</keyword>
<name>A0A1H8DI97_9BURK</name>
<accession>A0A1H8DI97</accession>